<dbReference type="AlphaFoldDB" id="A0AAD1UAJ0"/>
<sequence length="471" mass="53947">MKQKNKQDRNEDNIDNRDVGDLTCLQTSESLRLLGDLNETVRNQNTPAMIKQCKTSTDTKISVSPYDNIKCQSPNTNELDTDLCSLKDEAKKMFEGLKKLLQDQETRVLSQLEDKPESITSNELNAQYRFDRNAELDLMIKEITKLKIKDTKKEPSKLTRAQSKKSCIPVLNKCSMASKKFGIPRDAYSPFPQKTLKAQKIVSTSLCFEEKDKKKTASRIPSMRSLKTSQKSSKKNILKSIENKFVAPKKFMKKEPKAKLAGESFSKPGVKSENCLKINTNDLDCLEKEDPPTPRPIEEEVSQTQCPDREICGNIKPKELKKDPSKIVQKESVRMICSQRDSLKTKFNFKNRKVHDKLTDKRSSSSYLLEKRDLKKKLKQNSECRNTPSNISSLSQSISELQKNFVVYPESTFRKSDLENTSLYKVHNPVNGIVNYSEKRSMLSKFNQTMKTSKEPHQYSIQIIDCQEGNL</sequence>
<proteinExistence type="predicted"/>
<evidence type="ECO:0000313" key="1">
    <source>
        <dbReference type="EMBL" id="CAI2365151.1"/>
    </source>
</evidence>
<gene>
    <name evidence="1" type="ORF">ECRASSUSDP1_LOCUS6501</name>
</gene>
<protein>
    <submittedName>
        <fullName evidence="1">Uncharacterized protein</fullName>
    </submittedName>
</protein>
<accession>A0AAD1UAJ0</accession>
<keyword evidence="2" id="KW-1185">Reference proteome</keyword>
<comment type="caution">
    <text evidence="1">The sequence shown here is derived from an EMBL/GenBank/DDBJ whole genome shotgun (WGS) entry which is preliminary data.</text>
</comment>
<organism evidence="1 2">
    <name type="scientific">Euplotes crassus</name>
    <dbReference type="NCBI Taxonomy" id="5936"/>
    <lineage>
        <taxon>Eukaryota</taxon>
        <taxon>Sar</taxon>
        <taxon>Alveolata</taxon>
        <taxon>Ciliophora</taxon>
        <taxon>Intramacronucleata</taxon>
        <taxon>Spirotrichea</taxon>
        <taxon>Hypotrichia</taxon>
        <taxon>Euplotida</taxon>
        <taxon>Euplotidae</taxon>
        <taxon>Moneuplotes</taxon>
    </lineage>
</organism>
<name>A0AAD1UAJ0_EUPCR</name>
<dbReference type="Proteomes" id="UP001295684">
    <property type="component" value="Unassembled WGS sequence"/>
</dbReference>
<reference evidence="1" key="1">
    <citation type="submission" date="2023-07" db="EMBL/GenBank/DDBJ databases">
        <authorList>
            <consortium name="AG Swart"/>
            <person name="Singh M."/>
            <person name="Singh A."/>
            <person name="Seah K."/>
            <person name="Emmerich C."/>
        </authorList>
    </citation>
    <scope>NUCLEOTIDE SEQUENCE</scope>
    <source>
        <strain evidence="1">DP1</strain>
    </source>
</reference>
<dbReference type="EMBL" id="CAMPGE010006303">
    <property type="protein sequence ID" value="CAI2365151.1"/>
    <property type="molecule type" value="Genomic_DNA"/>
</dbReference>
<evidence type="ECO:0000313" key="2">
    <source>
        <dbReference type="Proteomes" id="UP001295684"/>
    </source>
</evidence>